<feature type="transmembrane region" description="Helical" evidence="1">
    <location>
        <begin position="29"/>
        <end position="56"/>
    </location>
</feature>
<name>A0A133KRI5_BIFBI</name>
<keyword evidence="1" id="KW-0472">Membrane</keyword>
<dbReference type="Proteomes" id="UP000070092">
    <property type="component" value="Unassembled WGS sequence"/>
</dbReference>
<dbReference type="Proteomes" id="UP000451386">
    <property type="component" value="Unassembled WGS sequence"/>
</dbReference>
<evidence type="ECO:0000313" key="4">
    <source>
        <dbReference type="Proteomes" id="UP000070092"/>
    </source>
</evidence>
<evidence type="ECO:0000256" key="1">
    <source>
        <dbReference type="SAM" id="Phobius"/>
    </source>
</evidence>
<protein>
    <submittedName>
        <fullName evidence="2">MFS transporter</fullName>
    </submittedName>
</protein>
<organism evidence="3 4">
    <name type="scientific">Bifidobacterium bifidum</name>
    <dbReference type="NCBI Taxonomy" id="1681"/>
    <lineage>
        <taxon>Bacteria</taxon>
        <taxon>Bacillati</taxon>
        <taxon>Actinomycetota</taxon>
        <taxon>Actinomycetes</taxon>
        <taxon>Bifidobacteriales</taxon>
        <taxon>Bifidobacteriaceae</taxon>
        <taxon>Bifidobacterium</taxon>
    </lineage>
</organism>
<proteinExistence type="predicted"/>
<keyword evidence="1" id="KW-1133">Transmembrane helix</keyword>
<dbReference type="EMBL" id="LRPO01000019">
    <property type="protein sequence ID" value="KWZ82221.1"/>
    <property type="molecule type" value="Genomic_DNA"/>
</dbReference>
<evidence type="ECO:0000313" key="3">
    <source>
        <dbReference type="EMBL" id="KWZ82221.1"/>
    </source>
</evidence>
<accession>A0A133KRI5</accession>
<reference evidence="3 4" key="1">
    <citation type="submission" date="2016-01" db="EMBL/GenBank/DDBJ databases">
        <authorList>
            <person name="Oliw E.H."/>
        </authorList>
    </citation>
    <scope>NUCLEOTIDE SEQUENCE [LARGE SCALE GENOMIC DNA]</scope>
    <source>
        <strain evidence="3 4">MJR8628B</strain>
    </source>
</reference>
<keyword evidence="1" id="KW-0812">Transmembrane</keyword>
<dbReference type="PATRIC" id="fig|1681.53.peg.511"/>
<evidence type="ECO:0000313" key="5">
    <source>
        <dbReference type="Proteomes" id="UP000451386"/>
    </source>
</evidence>
<evidence type="ECO:0000313" key="2">
    <source>
        <dbReference type="EMBL" id="KAB7487431.1"/>
    </source>
</evidence>
<gene>
    <name evidence="2" type="ORF">GBA83_00745</name>
    <name evidence="3" type="ORF">HMPREF3196_00524</name>
</gene>
<comment type="caution">
    <text evidence="3">The sequence shown here is derived from an EMBL/GenBank/DDBJ whole genome shotgun (WGS) entry which is preliminary data.</text>
</comment>
<dbReference type="SUPFAM" id="SSF103473">
    <property type="entry name" value="MFS general substrate transporter"/>
    <property type="match status" value="1"/>
</dbReference>
<dbReference type="EMBL" id="WDOP01000001">
    <property type="protein sequence ID" value="KAB7487431.1"/>
    <property type="molecule type" value="Genomic_DNA"/>
</dbReference>
<dbReference type="InterPro" id="IPR036259">
    <property type="entry name" value="MFS_trans_sf"/>
</dbReference>
<feature type="transmembrane region" description="Helical" evidence="1">
    <location>
        <begin position="76"/>
        <end position="101"/>
    </location>
</feature>
<dbReference type="AlphaFoldDB" id="A0A133KRI5"/>
<sequence>MFRLEEEKNSRGTVMSGSAIRGWQGSERFFMLPAVTLIASSFVLGMSDFVVVGILPDIAHGLRVSEVTVGNLVSRFATHLTLIGVFLAGNILCALAPNYAVLPHYSHMAKVGFLPQFRMRAGNGRLSALRLRTIPGR</sequence>
<reference evidence="2 5" key="2">
    <citation type="journal article" date="2019" name="Nat. Med.">
        <title>A library of human gut bacterial isolates paired with longitudinal multiomics data enables mechanistic microbiome research.</title>
        <authorList>
            <person name="Poyet M."/>
            <person name="Groussin M."/>
            <person name="Gibbons S.M."/>
            <person name="Avila-Pacheco J."/>
            <person name="Jiang X."/>
            <person name="Kearney S.M."/>
            <person name="Perrotta A.R."/>
            <person name="Berdy B."/>
            <person name="Zhao S."/>
            <person name="Lieberman T.D."/>
            <person name="Swanson P.K."/>
            <person name="Smith M."/>
            <person name="Roesemann S."/>
            <person name="Alexander J.E."/>
            <person name="Rich S.A."/>
            <person name="Livny J."/>
            <person name="Vlamakis H."/>
            <person name="Clish C."/>
            <person name="Bullock K."/>
            <person name="Deik A."/>
            <person name="Scott J."/>
            <person name="Pierce K.A."/>
            <person name="Xavier R.J."/>
            <person name="Alm E.J."/>
        </authorList>
    </citation>
    <scope>NUCLEOTIDE SEQUENCE [LARGE SCALE GENOMIC DNA]</scope>
    <source>
        <strain evidence="2 5">BIOML-A13</strain>
    </source>
</reference>